<reference evidence="3 4" key="1">
    <citation type="submission" date="2020-02" db="EMBL/GenBank/DDBJ databases">
        <title>complete genome sequence of Rhodobacteraceae bacterium.</title>
        <authorList>
            <person name="Park J."/>
            <person name="Kim Y.-S."/>
            <person name="Kim K.-H."/>
        </authorList>
    </citation>
    <scope>NUCLEOTIDE SEQUENCE [LARGE SCALE GENOMIC DNA]</scope>
    <source>
        <strain evidence="3 4">RR4-56</strain>
    </source>
</reference>
<dbReference type="PANTHER" id="PTHR43084">
    <property type="entry name" value="PERSULFIDE DIOXYGENASE ETHE1"/>
    <property type="match status" value="1"/>
</dbReference>
<name>A0A7L5C1F0_9RHOB</name>
<dbReference type="InterPro" id="IPR044528">
    <property type="entry name" value="POD-like_MBL-fold"/>
</dbReference>
<dbReference type="GO" id="GO:0070813">
    <property type="term" value="P:hydrogen sulfide metabolic process"/>
    <property type="evidence" value="ECO:0007669"/>
    <property type="project" value="TreeGrafter"/>
</dbReference>
<evidence type="ECO:0000259" key="2">
    <source>
        <dbReference type="SMART" id="SM00849"/>
    </source>
</evidence>
<protein>
    <submittedName>
        <fullName evidence="3">MBL fold metallo-hydrolase</fullName>
    </submittedName>
</protein>
<dbReference type="SMART" id="SM00849">
    <property type="entry name" value="Lactamase_B"/>
    <property type="match status" value="1"/>
</dbReference>
<dbReference type="GO" id="GO:0050313">
    <property type="term" value="F:sulfur dioxygenase activity"/>
    <property type="evidence" value="ECO:0007669"/>
    <property type="project" value="InterPro"/>
</dbReference>
<dbReference type="PANTHER" id="PTHR43084:SF1">
    <property type="entry name" value="PERSULFIDE DIOXYGENASE ETHE1, MITOCHONDRIAL"/>
    <property type="match status" value="1"/>
</dbReference>
<dbReference type="KEGG" id="hdh:G5B40_16835"/>
<dbReference type="InterPro" id="IPR051682">
    <property type="entry name" value="Mito_Persulfide_Diox"/>
</dbReference>
<proteinExistence type="predicted"/>
<accession>A0A7L5C1F0</accession>
<keyword evidence="4" id="KW-1185">Reference proteome</keyword>
<dbReference type="Proteomes" id="UP000503336">
    <property type="component" value="Chromosome"/>
</dbReference>
<dbReference type="GO" id="GO:0046872">
    <property type="term" value="F:metal ion binding"/>
    <property type="evidence" value="ECO:0007669"/>
    <property type="project" value="UniProtKB-KW"/>
</dbReference>
<dbReference type="GO" id="GO:0006749">
    <property type="term" value="P:glutathione metabolic process"/>
    <property type="evidence" value="ECO:0007669"/>
    <property type="project" value="InterPro"/>
</dbReference>
<keyword evidence="1" id="KW-0479">Metal-binding</keyword>
<dbReference type="GO" id="GO:0016787">
    <property type="term" value="F:hydrolase activity"/>
    <property type="evidence" value="ECO:0007669"/>
    <property type="project" value="UniProtKB-KW"/>
</dbReference>
<dbReference type="InterPro" id="IPR001279">
    <property type="entry name" value="Metallo-B-lactamas"/>
</dbReference>
<sequence length="289" mass="31928">MQPEIEAFFHEDSNTVSYVVSDPETRRAAVIDSVLDYDMAAGRTATSHADRILAHLAGEGLALDWILETHVHADHLSAAPYLRDKAGGRVGIGARITEVQHTFGEIYNAERGFARDGSQFDHLFADGEAFMIGGIECEYLSTPGHTPACGSYRIDENIFVGDTLFMPDFGTARCDFPGGDARTLYRSIRRILDHHPQTTLWICHDYKAPGREEFAWRTTVGAQREANPHVRDGVSEDEFVAMREAKDAKLGAPKLLIPSIQVNMRAGKMPPAEDNGVTYLKTPVNVIGR</sequence>
<evidence type="ECO:0000313" key="3">
    <source>
        <dbReference type="EMBL" id="QIE56958.1"/>
    </source>
</evidence>
<feature type="domain" description="Metallo-beta-lactamase" evidence="2">
    <location>
        <begin position="14"/>
        <end position="204"/>
    </location>
</feature>
<dbReference type="Gene3D" id="3.60.15.10">
    <property type="entry name" value="Ribonuclease Z/Hydroxyacylglutathione hydrolase-like"/>
    <property type="match status" value="1"/>
</dbReference>
<organism evidence="3 4">
    <name type="scientific">Pikeienuella piscinae</name>
    <dbReference type="NCBI Taxonomy" id="2748098"/>
    <lineage>
        <taxon>Bacteria</taxon>
        <taxon>Pseudomonadati</taxon>
        <taxon>Pseudomonadota</taxon>
        <taxon>Alphaproteobacteria</taxon>
        <taxon>Rhodobacterales</taxon>
        <taxon>Paracoccaceae</taxon>
        <taxon>Pikeienuella</taxon>
    </lineage>
</organism>
<evidence type="ECO:0000256" key="1">
    <source>
        <dbReference type="ARBA" id="ARBA00022723"/>
    </source>
</evidence>
<dbReference type="InterPro" id="IPR036866">
    <property type="entry name" value="RibonucZ/Hydroxyglut_hydro"/>
</dbReference>
<dbReference type="RefSeq" id="WP_165101003.1">
    <property type="nucleotide sequence ID" value="NZ_CP049056.1"/>
</dbReference>
<dbReference type="Pfam" id="PF00753">
    <property type="entry name" value="Lactamase_B"/>
    <property type="match status" value="1"/>
</dbReference>
<dbReference type="SUPFAM" id="SSF56281">
    <property type="entry name" value="Metallo-hydrolase/oxidoreductase"/>
    <property type="match status" value="1"/>
</dbReference>
<dbReference type="AlphaFoldDB" id="A0A7L5C1F0"/>
<dbReference type="EMBL" id="CP049056">
    <property type="protein sequence ID" value="QIE56958.1"/>
    <property type="molecule type" value="Genomic_DNA"/>
</dbReference>
<keyword evidence="3" id="KW-0378">Hydrolase</keyword>
<gene>
    <name evidence="3" type="ORF">G5B40_16835</name>
</gene>
<dbReference type="CDD" id="cd07724">
    <property type="entry name" value="POD-like_MBL-fold"/>
    <property type="match status" value="1"/>
</dbReference>
<evidence type="ECO:0000313" key="4">
    <source>
        <dbReference type="Proteomes" id="UP000503336"/>
    </source>
</evidence>